<feature type="domain" description="SMP-30/Gluconolactonase/LRE-like region" evidence="3">
    <location>
        <begin position="43"/>
        <end position="286"/>
    </location>
</feature>
<dbReference type="PANTHER" id="PTHR47572:SF4">
    <property type="entry name" value="LACTONASE DRP35"/>
    <property type="match status" value="1"/>
</dbReference>
<keyword evidence="1 4" id="KW-0378">Hydrolase</keyword>
<proteinExistence type="predicted"/>
<dbReference type="KEGG" id="fmr:Fuma_05445"/>
<dbReference type="STRING" id="1891926.Fuma_05445"/>
<keyword evidence="2" id="KW-0732">Signal</keyword>
<dbReference type="Gene3D" id="2.120.10.30">
    <property type="entry name" value="TolB, C-terminal domain"/>
    <property type="match status" value="1"/>
</dbReference>
<evidence type="ECO:0000256" key="1">
    <source>
        <dbReference type="ARBA" id="ARBA00022801"/>
    </source>
</evidence>
<evidence type="ECO:0000313" key="5">
    <source>
        <dbReference type="Proteomes" id="UP000187735"/>
    </source>
</evidence>
<keyword evidence="5" id="KW-1185">Reference proteome</keyword>
<accession>A0A1P8WNZ5</accession>
<dbReference type="GO" id="GO:0004341">
    <property type="term" value="F:gluconolactonase activity"/>
    <property type="evidence" value="ECO:0007669"/>
    <property type="project" value="UniProtKB-EC"/>
</dbReference>
<reference evidence="4 5" key="1">
    <citation type="journal article" date="2016" name="Front. Microbiol.">
        <title>Fuerstia marisgermanicae gen. nov., sp. nov., an Unusual Member of the Phylum Planctomycetes from the German Wadden Sea.</title>
        <authorList>
            <person name="Kohn T."/>
            <person name="Heuer A."/>
            <person name="Jogler M."/>
            <person name="Vollmers J."/>
            <person name="Boedeker C."/>
            <person name="Bunk B."/>
            <person name="Rast P."/>
            <person name="Borchert D."/>
            <person name="Glockner I."/>
            <person name="Freese H.M."/>
            <person name="Klenk H.P."/>
            <person name="Overmann J."/>
            <person name="Kaster A.K."/>
            <person name="Rohde M."/>
            <person name="Wiegand S."/>
            <person name="Jogler C."/>
        </authorList>
    </citation>
    <scope>NUCLEOTIDE SEQUENCE [LARGE SCALE GENOMIC DNA]</scope>
    <source>
        <strain evidence="4 5">NH11</strain>
    </source>
</reference>
<organism evidence="4 5">
    <name type="scientific">Fuerstiella marisgermanici</name>
    <dbReference type="NCBI Taxonomy" id="1891926"/>
    <lineage>
        <taxon>Bacteria</taxon>
        <taxon>Pseudomonadati</taxon>
        <taxon>Planctomycetota</taxon>
        <taxon>Planctomycetia</taxon>
        <taxon>Planctomycetales</taxon>
        <taxon>Planctomycetaceae</taxon>
        <taxon>Fuerstiella</taxon>
    </lineage>
</organism>
<dbReference type="AlphaFoldDB" id="A0A1P8WNZ5"/>
<dbReference type="InterPro" id="IPR051262">
    <property type="entry name" value="SMP-30/CGR1_Lactonase"/>
</dbReference>
<dbReference type="OrthoDB" id="272794at2"/>
<gene>
    <name evidence="4" type="primary">gnl_3</name>
    <name evidence="4" type="ORF">Fuma_05445</name>
</gene>
<sequence length="305" mass="33087" precursor="true">MFRSVCHGFLLLTILSAPQTQADDIPGIGPVGDAQRLHTDFAFTEGPAADGNGNLYFTDIPNNRIHKRDAKGTLSVFAEPSGHCNGLMVVGDRLLACEMDGQLKQYDLTTGKQTSLASKYNGERFNAPNDLVIDKTGGIYFTDPRFRAPEPWPQGKEAVYYRAADGKVTRLIDDRTAPNGVILSPDEKTLYVVPSMEKQMWAYAVESPGKISKGKVFCEVTQPEGKDNTGGDGLTIDTNGNLYITTALGLQVFDKAGKQLGIIKIPEHPANVAFGGKDNKTLYVTARKSLYAVETKATGHVFPGK</sequence>
<dbReference type="PANTHER" id="PTHR47572">
    <property type="entry name" value="LIPOPROTEIN-RELATED"/>
    <property type="match status" value="1"/>
</dbReference>
<name>A0A1P8WNZ5_9PLAN</name>
<dbReference type="EMBL" id="CP017641">
    <property type="protein sequence ID" value="APZ95783.1"/>
    <property type="molecule type" value="Genomic_DNA"/>
</dbReference>
<evidence type="ECO:0000313" key="4">
    <source>
        <dbReference type="EMBL" id="APZ95783.1"/>
    </source>
</evidence>
<protein>
    <submittedName>
        <fullName evidence="4">Gluconolactonase</fullName>
        <ecNumber evidence="4">3.1.1.17</ecNumber>
    </submittedName>
</protein>
<dbReference type="Proteomes" id="UP000187735">
    <property type="component" value="Chromosome"/>
</dbReference>
<dbReference type="InterPro" id="IPR013658">
    <property type="entry name" value="SGL"/>
</dbReference>
<dbReference type="InterPro" id="IPR011042">
    <property type="entry name" value="6-blade_b-propeller_TolB-like"/>
</dbReference>
<dbReference type="Pfam" id="PF08450">
    <property type="entry name" value="SGL"/>
    <property type="match status" value="1"/>
</dbReference>
<dbReference type="EC" id="3.1.1.17" evidence="4"/>
<dbReference type="SUPFAM" id="SSF63829">
    <property type="entry name" value="Calcium-dependent phosphotriesterase"/>
    <property type="match status" value="1"/>
</dbReference>
<feature type="signal peptide" evidence="2">
    <location>
        <begin position="1"/>
        <end position="22"/>
    </location>
</feature>
<dbReference type="RefSeq" id="WP_077026894.1">
    <property type="nucleotide sequence ID" value="NZ_CP017641.1"/>
</dbReference>
<evidence type="ECO:0000259" key="3">
    <source>
        <dbReference type="Pfam" id="PF08450"/>
    </source>
</evidence>
<feature type="chain" id="PRO_5012862816" evidence="2">
    <location>
        <begin position="23"/>
        <end position="305"/>
    </location>
</feature>
<evidence type="ECO:0000256" key="2">
    <source>
        <dbReference type="SAM" id="SignalP"/>
    </source>
</evidence>